<organism evidence="2 3">
    <name type="scientific">Shewanella corallii</name>
    <dbReference type="NCBI Taxonomy" id="560080"/>
    <lineage>
        <taxon>Bacteria</taxon>
        <taxon>Pseudomonadati</taxon>
        <taxon>Pseudomonadota</taxon>
        <taxon>Gammaproteobacteria</taxon>
        <taxon>Alteromonadales</taxon>
        <taxon>Shewanellaceae</taxon>
        <taxon>Shewanella</taxon>
    </lineage>
</organism>
<dbReference type="EMBL" id="JAKIKT010000001">
    <property type="protein sequence ID" value="MCL2912790.1"/>
    <property type="molecule type" value="Genomic_DNA"/>
</dbReference>
<dbReference type="Proteomes" id="UP001202831">
    <property type="component" value="Unassembled WGS sequence"/>
</dbReference>
<feature type="signal peptide" evidence="1">
    <location>
        <begin position="1"/>
        <end position="34"/>
    </location>
</feature>
<keyword evidence="3" id="KW-1185">Reference proteome</keyword>
<dbReference type="RefSeq" id="WP_249247608.1">
    <property type="nucleotide sequence ID" value="NZ_JAKIKT010000001.1"/>
</dbReference>
<name>A0ABT0N3X1_9GAMM</name>
<protein>
    <submittedName>
        <fullName evidence="2">Uncharacterized protein</fullName>
    </submittedName>
</protein>
<feature type="chain" id="PRO_5046388103" evidence="1">
    <location>
        <begin position="35"/>
        <end position="190"/>
    </location>
</feature>
<sequence>MKYITDFSMGRVKSMVKGGAAAMVVTLLSFSAGANGISPSNGFPELQTPSYVTTLFTRETNFMQADEGVFDFVIFIGEIKGVDSNGVQNVQFSVPVGKYFTVDYDNTVQYMHGRNVSNDEWQYSTDGQFHTFTYIGNNGVFQGGGYSFIGVNARFVRPEREQVLLEVNLAPDSGGQVDSPRDYDSDYIYY</sequence>
<comment type="caution">
    <text evidence="2">The sequence shown here is derived from an EMBL/GenBank/DDBJ whole genome shotgun (WGS) entry which is preliminary data.</text>
</comment>
<gene>
    <name evidence="2" type="ORF">L2725_03155</name>
</gene>
<keyword evidence="1" id="KW-0732">Signal</keyword>
<evidence type="ECO:0000313" key="3">
    <source>
        <dbReference type="Proteomes" id="UP001202831"/>
    </source>
</evidence>
<evidence type="ECO:0000256" key="1">
    <source>
        <dbReference type="SAM" id="SignalP"/>
    </source>
</evidence>
<evidence type="ECO:0000313" key="2">
    <source>
        <dbReference type="EMBL" id="MCL2912790.1"/>
    </source>
</evidence>
<proteinExistence type="predicted"/>
<accession>A0ABT0N3X1</accession>
<reference evidence="2 3" key="1">
    <citation type="submission" date="2022-01" db="EMBL/GenBank/DDBJ databases">
        <title>Whole genome-based taxonomy of the Shewanellaceae.</title>
        <authorList>
            <person name="Martin-Rodriguez A.J."/>
        </authorList>
    </citation>
    <scope>NUCLEOTIDE SEQUENCE [LARGE SCALE GENOMIC DNA]</scope>
    <source>
        <strain evidence="2 3">DSM 21332</strain>
    </source>
</reference>